<evidence type="ECO:0000313" key="2">
    <source>
        <dbReference type="EMBL" id="MCC2232304.1"/>
    </source>
</evidence>
<dbReference type="PANTHER" id="PTHR34825:SF1">
    <property type="entry name" value="AAA-ATPASE-LIKE DOMAIN-CONTAINING PROTEIN"/>
    <property type="match status" value="1"/>
</dbReference>
<dbReference type="RefSeq" id="WP_308454712.1">
    <property type="nucleotide sequence ID" value="NZ_JAJEQR010000060.1"/>
</dbReference>
<comment type="caution">
    <text evidence="2">The sequence shown here is derived from an EMBL/GenBank/DDBJ whole genome shotgun (WGS) entry which is preliminary data.</text>
</comment>
<dbReference type="GO" id="GO:0005524">
    <property type="term" value="F:ATP binding"/>
    <property type="evidence" value="ECO:0007669"/>
    <property type="project" value="UniProtKB-KW"/>
</dbReference>
<sequence>MKVSPVKKPLPVGISDYREACTNYYYIDKTLLIKDFLDERPKVSLFTRPRRFGKTLNMDMLRTFFEKNDSDTSCYFQDKKIWLCGEPYRSHQGKYPVISLSFKDVKCPSWEETYLTLCQLISMEFLRHNELSSSPVLNTYEKEQFSRLASGNGNTVDYQMSLHLLTLYLHKHYGIAPIVIIDEYDTPIQQGHLHGFYDPVVGFMRNLFSGALKDNSHLSFGFLTGILRVARESIFSGLNNLKVNSILDERYSEYFGFTAGEVQEMAQYYDAAEKYQEICDWYDGYRFGQTDMFNPWSVISYFSNNCHPKAFWQSTGSNDIIREILQASTPDITERLELLMQGKSFITHIDTNVIYPQLQHDPSSVYSFLLVTGYLKAIHADSSYGEDYMCEVALPNKEISFVYSKEILSLLESVIPRSAATAIQEAIYKMDTRELQKALENFLIQSISFHDASNEAFYHGLMLGMCAVMDNSYRVTSNRESGEGRFDIQMMPVNIHLPGILIELKAGKNCSDEQLQKLSAAALQQIDNRTYHTELQAAGITSIIQFGIAFSGKKVQIAAKTNLTDERNTAGRN</sequence>
<proteinExistence type="predicted"/>
<dbReference type="AlphaFoldDB" id="A0AAE3ECE8"/>
<evidence type="ECO:0000313" key="3">
    <source>
        <dbReference type="Proteomes" id="UP001198182"/>
    </source>
</evidence>
<gene>
    <name evidence="2" type="ORF">LKD81_15115</name>
</gene>
<evidence type="ECO:0000259" key="1">
    <source>
        <dbReference type="Pfam" id="PF09820"/>
    </source>
</evidence>
<dbReference type="PANTHER" id="PTHR34825">
    <property type="entry name" value="CONSERVED PROTEIN, WITH A WEAK D-GALACTARATE DEHYDRATASE/ALTRONATE HYDROLASE DOMAIN"/>
    <property type="match status" value="1"/>
</dbReference>
<keyword evidence="3" id="KW-1185">Reference proteome</keyword>
<dbReference type="Pfam" id="PF09820">
    <property type="entry name" value="AAA-ATPase_like"/>
    <property type="match status" value="1"/>
</dbReference>
<feature type="domain" description="AAA-ATPase-like" evidence="1">
    <location>
        <begin position="11"/>
        <end position="235"/>
    </location>
</feature>
<protein>
    <submittedName>
        <fullName evidence="2">ATP-binding protein</fullName>
    </submittedName>
</protein>
<dbReference type="EMBL" id="JAJEQR010000060">
    <property type="protein sequence ID" value="MCC2232304.1"/>
    <property type="molecule type" value="Genomic_DNA"/>
</dbReference>
<name>A0AAE3ECE8_9FIRM</name>
<dbReference type="Pfam" id="PF08011">
    <property type="entry name" value="PDDEXK_9"/>
    <property type="match status" value="1"/>
</dbReference>
<dbReference type="InterPro" id="IPR018631">
    <property type="entry name" value="AAA-ATPase-like_dom"/>
</dbReference>
<organism evidence="2 3">
    <name type="scientific">Hominifimenecus microfluidus</name>
    <dbReference type="NCBI Taxonomy" id="2885348"/>
    <lineage>
        <taxon>Bacteria</taxon>
        <taxon>Bacillati</taxon>
        <taxon>Bacillota</taxon>
        <taxon>Clostridia</taxon>
        <taxon>Lachnospirales</taxon>
        <taxon>Lachnospiraceae</taxon>
        <taxon>Hominifimenecus</taxon>
    </lineage>
</organism>
<keyword evidence="2" id="KW-0547">Nucleotide-binding</keyword>
<reference evidence="2" key="1">
    <citation type="submission" date="2021-10" db="EMBL/GenBank/DDBJ databases">
        <title>Anaerobic single-cell dispensing facilitates the cultivation of human gut bacteria.</title>
        <authorList>
            <person name="Afrizal A."/>
        </authorList>
    </citation>
    <scope>NUCLEOTIDE SEQUENCE</scope>
    <source>
        <strain evidence="2">CLA-AA-H215</strain>
    </source>
</reference>
<keyword evidence="2" id="KW-0067">ATP-binding</keyword>
<dbReference type="Proteomes" id="UP001198182">
    <property type="component" value="Unassembled WGS sequence"/>
</dbReference>
<accession>A0AAE3ECE8</accession>
<dbReference type="InterPro" id="IPR012547">
    <property type="entry name" value="PDDEXK_9"/>
</dbReference>